<dbReference type="GeneTree" id="ENSGT00990000205429"/>
<keyword evidence="3" id="KW-1185">Reference proteome</keyword>
<evidence type="ECO:0000256" key="1">
    <source>
        <dbReference type="SAM" id="MobiDB-lite"/>
    </source>
</evidence>
<proteinExistence type="predicted"/>
<protein>
    <submittedName>
        <fullName evidence="2">Uncharacterized protein</fullName>
    </submittedName>
</protein>
<dbReference type="AlphaFoldDB" id="A0A8D0BYQ6"/>
<dbReference type="PROSITE" id="PS51257">
    <property type="entry name" value="PROKAR_LIPOPROTEIN"/>
    <property type="match status" value="1"/>
</dbReference>
<dbReference type="Ensembl" id="ENSSMRT00000013240.1">
    <property type="protein sequence ID" value="ENSSMRP00000011368.1"/>
    <property type="gene ID" value="ENSSMRG00000008938.1"/>
</dbReference>
<dbReference type="Proteomes" id="UP000694421">
    <property type="component" value="Unplaced"/>
</dbReference>
<feature type="compositionally biased region" description="Polar residues" evidence="1">
    <location>
        <begin position="25"/>
        <end position="37"/>
    </location>
</feature>
<reference evidence="2" key="2">
    <citation type="submission" date="2025-09" db="UniProtKB">
        <authorList>
            <consortium name="Ensembl"/>
        </authorList>
    </citation>
    <scope>IDENTIFICATION</scope>
</reference>
<organism evidence="2 3">
    <name type="scientific">Salvator merianae</name>
    <name type="common">Argentine black and white tegu</name>
    <name type="synonym">Tupinambis merianae</name>
    <dbReference type="NCBI Taxonomy" id="96440"/>
    <lineage>
        <taxon>Eukaryota</taxon>
        <taxon>Metazoa</taxon>
        <taxon>Chordata</taxon>
        <taxon>Craniata</taxon>
        <taxon>Vertebrata</taxon>
        <taxon>Euteleostomi</taxon>
        <taxon>Lepidosauria</taxon>
        <taxon>Squamata</taxon>
        <taxon>Bifurcata</taxon>
        <taxon>Unidentata</taxon>
        <taxon>Episquamata</taxon>
        <taxon>Laterata</taxon>
        <taxon>Teiioidea</taxon>
        <taxon>Teiidae</taxon>
        <taxon>Salvator</taxon>
    </lineage>
</organism>
<accession>A0A8D0BYQ6</accession>
<reference evidence="2" key="1">
    <citation type="submission" date="2025-08" db="UniProtKB">
        <authorList>
            <consortium name="Ensembl"/>
        </authorList>
    </citation>
    <scope>IDENTIFICATION</scope>
</reference>
<dbReference type="InterPro" id="IPR052642">
    <property type="entry name" value="CC-FHA_domain"/>
</dbReference>
<dbReference type="PANTHER" id="PTHR18853">
    <property type="entry name" value="FORKHEAD-ASSOCIATED DOMAIN-CONTAINING PROTEIN 1-RELATED"/>
    <property type="match status" value="1"/>
</dbReference>
<evidence type="ECO:0000313" key="3">
    <source>
        <dbReference type="Proteomes" id="UP000694421"/>
    </source>
</evidence>
<evidence type="ECO:0000313" key="2">
    <source>
        <dbReference type="Ensembl" id="ENSSMRP00000011368.1"/>
    </source>
</evidence>
<feature type="region of interest" description="Disordered" evidence="1">
    <location>
        <begin position="17"/>
        <end position="37"/>
    </location>
</feature>
<name>A0A8D0BYQ6_SALMN</name>
<dbReference type="PANTHER" id="PTHR18853:SF9">
    <property type="entry name" value="COILED-COIL DOMAIN-CONTAINING PROTEIN 27"/>
    <property type="match status" value="1"/>
</dbReference>
<sequence length="340" mass="38628">MEKEATLMRKGFDELQNMGGRKHTQSPGSTSACSKTNPSKTAEAIRQYYGRQAADQKINSVTSDYLSEIELLQKSFMRRPGCPEYNHQATSTSHLEGYTLKRNGLPSNLSTISLTSQLSLDDWNAIFSSQEFKGSKSFMKQLAVASTQSLCKLAKWRSCTEILTHSSQMKSQSRVKIPWYVAVLQEKDLALQNLGQKLTELSKCEAESARKDDIISILREEVEAMQKQLDQLQRGSFVISPEETPEKKSPEELTLAEGVNDSLRRRGVSLPIHWEQGRVPEEFQQELERLKLELAHPDETLESKVELLSQSLLEDQEQLDQLEKEVIKLLWTLFFSVLLS</sequence>